<name>A0ABT0UWJ6_9ACTN</name>
<evidence type="ECO:0000256" key="1">
    <source>
        <dbReference type="SAM" id="MobiDB-lite"/>
    </source>
</evidence>
<evidence type="ECO:0000313" key="2">
    <source>
        <dbReference type="EMBL" id="MCM2391718.1"/>
    </source>
</evidence>
<gene>
    <name evidence="2" type="ORF">NBG84_26115</name>
</gene>
<reference evidence="2" key="1">
    <citation type="submission" date="2022-06" db="EMBL/GenBank/DDBJ databases">
        <title>Genome public.</title>
        <authorList>
            <person name="Sun Q."/>
        </authorList>
    </citation>
    <scope>NUCLEOTIDE SEQUENCE</scope>
    <source>
        <strain evidence="2">CWNU-1</strain>
    </source>
</reference>
<accession>A0ABT0UWJ6</accession>
<evidence type="ECO:0000313" key="3">
    <source>
        <dbReference type="Proteomes" id="UP001431429"/>
    </source>
</evidence>
<keyword evidence="3" id="KW-1185">Reference proteome</keyword>
<protein>
    <submittedName>
        <fullName evidence="2">Peptidoglycan-binding protein LysM</fullName>
    </submittedName>
</protein>
<organism evidence="2 3">
    <name type="scientific">Streptomyces albipurpureus</name>
    <dbReference type="NCBI Taxonomy" id="2897419"/>
    <lineage>
        <taxon>Bacteria</taxon>
        <taxon>Bacillati</taxon>
        <taxon>Actinomycetota</taxon>
        <taxon>Actinomycetes</taxon>
        <taxon>Kitasatosporales</taxon>
        <taxon>Streptomycetaceae</taxon>
        <taxon>Streptomyces</taxon>
    </lineage>
</organism>
<proteinExistence type="predicted"/>
<feature type="region of interest" description="Disordered" evidence="1">
    <location>
        <begin position="141"/>
        <end position="175"/>
    </location>
</feature>
<comment type="caution">
    <text evidence="2">The sequence shown here is derived from an EMBL/GenBank/DDBJ whole genome shotgun (WGS) entry which is preliminary data.</text>
</comment>
<dbReference type="RefSeq" id="WP_250922044.1">
    <property type="nucleotide sequence ID" value="NZ_JAMQAW010000032.1"/>
</dbReference>
<feature type="compositionally biased region" description="Low complexity" evidence="1">
    <location>
        <begin position="142"/>
        <end position="159"/>
    </location>
</feature>
<dbReference type="EMBL" id="JAMQAW010000032">
    <property type="protein sequence ID" value="MCM2391718.1"/>
    <property type="molecule type" value="Genomic_DNA"/>
</dbReference>
<sequence length="298" mass="31768">MGEIWIKEAEKLGDGSIGGAMDSPSAPGRAIWHTTESGHGDTSFAAVDGHLRRIGAEPHILYDPTTDRLGQYGPLNQSARALRNDGLTRTNRTGRVCIQVEILARASKPFTGYWKPGPNFRALMRAIRSWDVPDVWPAGALATSGSSKTSRSRTTWATKGGHYGHANVPGNDHWDPGPIDKPAIFKAANVEEKPPAAKPSPTRQTVSLAALVYCATHSAADEATREYEGHVAVVQDALVAEGRLKKGSFDRGVFDVATKAAYAAEQLAQGYKGDAADGVPGKASLTKLGSKRAFNVKV</sequence>
<dbReference type="Proteomes" id="UP001431429">
    <property type="component" value="Unassembled WGS sequence"/>
</dbReference>